<dbReference type="RefSeq" id="WP_277835827.1">
    <property type="nucleotide sequence ID" value="NZ_JAAIVF010000011.1"/>
</dbReference>
<name>A0A9X4RFI1_9ACTN</name>
<feature type="compositionally biased region" description="Pro residues" evidence="1">
    <location>
        <begin position="234"/>
        <end position="246"/>
    </location>
</feature>
<keyword evidence="4" id="KW-1185">Reference proteome</keyword>
<feature type="region of interest" description="Disordered" evidence="1">
    <location>
        <begin position="1"/>
        <end position="28"/>
    </location>
</feature>
<feature type="compositionally biased region" description="Polar residues" evidence="1">
    <location>
        <begin position="260"/>
        <end position="270"/>
    </location>
</feature>
<keyword evidence="2" id="KW-1133">Transmembrane helix</keyword>
<dbReference type="AlphaFoldDB" id="A0A9X4RFI1"/>
<feature type="transmembrane region" description="Helical" evidence="2">
    <location>
        <begin position="37"/>
        <end position="58"/>
    </location>
</feature>
<feature type="region of interest" description="Disordered" evidence="1">
    <location>
        <begin position="223"/>
        <end position="270"/>
    </location>
</feature>
<evidence type="ECO:0000256" key="1">
    <source>
        <dbReference type="SAM" id="MobiDB-lite"/>
    </source>
</evidence>
<comment type="caution">
    <text evidence="3">The sequence shown here is derived from an EMBL/GenBank/DDBJ whole genome shotgun (WGS) entry which is preliminary data.</text>
</comment>
<accession>A0A9X4RFI1</accession>
<gene>
    <name evidence="3" type="ORF">NVS88_21115</name>
</gene>
<dbReference type="EMBL" id="JANRHA010000022">
    <property type="protein sequence ID" value="MDG3017060.1"/>
    <property type="molecule type" value="Genomic_DNA"/>
</dbReference>
<reference evidence="3" key="1">
    <citation type="submission" date="2022-08" db="EMBL/GenBank/DDBJ databases">
        <title>Genome analysis of Corynebacteriales strain.</title>
        <authorList>
            <person name="Lee S.D."/>
        </authorList>
    </citation>
    <scope>NUCLEOTIDE SEQUENCE</scope>
    <source>
        <strain evidence="3">D3-21</strain>
    </source>
</reference>
<keyword evidence="2" id="KW-0812">Transmembrane</keyword>
<dbReference type="Pfam" id="PF11303">
    <property type="entry name" value="DUF3105"/>
    <property type="match status" value="1"/>
</dbReference>
<protein>
    <submittedName>
        <fullName evidence="3">DUF3105 domain-containing protein</fullName>
    </submittedName>
</protein>
<dbReference type="Proteomes" id="UP001152755">
    <property type="component" value="Unassembled WGS sequence"/>
</dbReference>
<dbReference type="InterPro" id="IPR021454">
    <property type="entry name" value="DUF3105"/>
</dbReference>
<evidence type="ECO:0000313" key="3">
    <source>
        <dbReference type="EMBL" id="MDG3017060.1"/>
    </source>
</evidence>
<sequence>MPTGGPKQPAKKGSSKTSNSRKKSVTGGVPAGRQVPWALIGAAAAVIVLVAVIAVSVFPKYQQKAAVDAFTPSASNPDPSTSIPGVVKMDYPAGQHVTADQRVAYDKIPPFGGPHDQAWANCMGTVYPKGLRTENAVHSLEHGAVWITYNPDKLTPQQIAELATKVDGHPYMLMSPYPGMDSALSLQSWGHQLKLDSPTDPRVDEFITALRLNDHTYPEVGASCSTDPSFFDPNNPPPFDPAPPGPDAIQMNGKGAEGNPTDQPMTGGNG</sequence>
<feature type="compositionally biased region" description="Basic residues" evidence="1">
    <location>
        <begin position="9"/>
        <end position="24"/>
    </location>
</feature>
<keyword evidence="2" id="KW-0472">Membrane</keyword>
<evidence type="ECO:0000256" key="2">
    <source>
        <dbReference type="SAM" id="Phobius"/>
    </source>
</evidence>
<organism evidence="3 4">
    <name type="scientific">Speluncibacter jeojiensis</name>
    <dbReference type="NCBI Taxonomy" id="2710754"/>
    <lineage>
        <taxon>Bacteria</taxon>
        <taxon>Bacillati</taxon>
        <taxon>Actinomycetota</taxon>
        <taxon>Actinomycetes</taxon>
        <taxon>Mycobacteriales</taxon>
        <taxon>Speluncibacteraceae</taxon>
        <taxon>Speluncibacter</taxon>
    </lineage>
</organism>
<proteinExistence type="predicted"/>
<evidence type="ECO:0000313" key="4">
    <source>
        <dbReference type="Proteomes" id="UP001152755"/>
    </source>
</evidence>